<evidence type="ECO:0000313" key="1">
    <source>
        <dbReference type="EMBL" id="RGJ97144.1"/>
    </source>
</evidence>
<proteinExistence type="predicted"/>
<name>A0A8B2YZY2_BACUN</name>
<reference evidence="1 2" key="1">
    <citation type="submission" date="2018-08" db="EMBL/GenBank/DDBJ databases">
        <title>A genome reference for cultivated species of the human gut microbiota.</title>
        <authorList>
            <person name="Zou Y."/>
            <person name="Xue W."/>
            <person name="Luo G."/>
        </authorList>
    </citation>
    <scope>NUCLEOTIDE SEQUENCE [LARGE SCALE GENOMIC DNA]</scope>
    <source>
        <strain evidence="1 2">TM04-30</strain>
    </source>
</reference>
<dbReference type="InterPro" id="IPR007833">
    <property type="entry name" value="Capsule_polysaccharide_synth"/>
</dbReference>
<organism evidence="1 2">
    <name type="scientific">Bacteroides uniformis</name>
    <dbReference type="NCBI Taxonomy" id="820"/>
    <lineage>
        <taxon>Bacteria</taxon>
        <taxon>Pseudomonadati</taxon>
        <taxon>Bacteroidota</taxon>
        <taxon>Bacteroidia</taxon>
        <taxon>Bacteroidales</taxon>
        <taxon>Bacteroidaceae</taxon>
        <taxon>Bacteroides</taxon>
    </lineage>
</organism>
<dbReference type="EMBL" id="QSPV01000001">
    <property type="protein sequence ID" value="RGJ97144.1"/>
    <property type="molecule type" value="Genomic_DNA"/>
</dbReference>
<comment type="caution">
    <text evidence="1">The sequence shown here is derived from an EMBL/GenBank/DDBJ whole genome shotgun (WGS) entry which is preliminary data.</text>
</comment>
<dbReference type="GO" id="GO:0000271">
    <property type="term" value="P:polysaccharide biosynthetic process"/>
    <property type="evidence" value="ECO:0007669"/>
    <property type="project" value="InterPro"/>
</dbReference>
<dbReference type="SUPFAM" id="SSF53756">
    <property type="entry name" value="UDP-Glycosyltransferase/glycogen phosphorylase"/>
    <property type="match status" value="1"/>
</dbReference>
<evidence type="ECO:0008006" key="3">
    <source>
        <dbReference type="Google" id="ProtNLM"/>
    </source>
</evidence>
<evidence type="ECO:0000313" key="2">
    <source>
        <dbReference type="Proteomes" id="UP000260844"/>
    </source>
</evidence>
<protein>
    <recommendedName>
        <fullName evidence="3">Capsule polysaccharide biosynthesis protein</fullName>
    </recommendedName>
</protein>
<dbReference type="Pfam" id="PF05159">
    <property type="entry name" value="Capsule_synth"/>
    <property type="match status" value="1"/>
</dbReference>
<accession>A0A8B2YZY2</accession>
<dbReference type="AlphaFoldDB" id="A0A8B2YZY2"/>
<dbReference type="GO" id="GO:0015774">
    <property type="term" value="P:polysaccharide transport"/>
    <property type="evidence" value="ECO:0007669"/>
    <property type="project" value="InterPro"/>
</dbReference>
<gene>
    <name evidence="1" type="ORF">DXD40_01710</name>
</gene>
<sequence>MMVMKRVLYNTCAIDPWINVAKKLKNQNGWEPVYWVEYTFDNAYYYAKKDPYVAVKAEFPNVVYHNNIDAWHGVFPEEVEKNYCNYYPDVDTVLANTMHEVEALTMMNRLDYDRYSFNFMEREFHYYNLFKHWLCVLDKFKPDIVISGNNPHRVYDYVLYIICKQRNIPFIMFQYYIVPGRIFATNDIYSMNGKFRKDVDEILSKGKVSYDEIAEDIRESYENTKKSYADGQLWYMTQNLKDDKKGANWFHLAYNYFHRTAKQHGEKVRRSAQTIYKNKKYTLENTHYFLPEFAKMRLEAFSYNKKLRKLYESLSENPVPGEKYILFPLHYQPEETTSPCGGFFVNQWLCIETLLANTPNDWYVYVKEHPHQYLSHFQGCTSRIPDLYRNLKKNPRIRLMPFNMDSKVLIKDAIAVSTITGTVGWEALVMEKPVVIFGTIWFEDCIGTLKVKDSKTAHQIYEHIAKFHYSEENIIAFLQSISKNTIKAYHYMGYKELSHLDEESSAVNIVKEINRLVSNE</sequence>
<dbReference type="Proteomes" id="UP000260844">
    <property type="component" value="Unassembled WGS sequence"/>
</dbReference>